<dbReference type="CDD" id="cd11614">
    <property type="entry name" value="SAF_CpaB_FlgA_like"/>
    <property type="match status" value="1"/>
</dbReference>
<evidence type="ECO:0000256" key="1">
    <source>
        <dbReference type="SAM" id="MobiDB-lite"/>
    </source>
</evidence>
<evidence type="ECO:0000313" key="5">
    <source>
        <dbReference type="Proteomes" id="UP001220509"/>
    </source>
</evidence>
<dbReference type="AlphaFoldDB" id="A0AAX3LWG6"/>
<gene>
    <name evidence="4" type="ORF">PQ456_12890</name>
</gene>
<proteinExistence type="predicted"/>
<feature type="region of interest" description="Disordered" evidence="1">
    <location>
        <begin position="283"/>
        <end position="341"/>
    </location>
</feature>
<keyword evidence="2" id="KW-0812">Transmembrane</keyword>
<keyword evidence="5" id="KW-1185">Reference proteome</keyword>
<accession>A0AAX3LWG6</accession>
<evidence type="ECO:0000313" key="4">
    <source>
        <dbReference type="EMBL" id="WCT54100.1"/>
    </source>
</evidence>
<feature type="compositionally biased region" description="Low complexity" evidence="1">
    <location>
        <begin position="297"/>
        <end position="328"/>
    </location>
</feature>
<organism evidence="4 5">
    <name type="scientific">Paenibacillus kyungheensis</name>
    <dbReference type="NCBI Taxonomy" id="1452732"/>
    <lineage>
        <taxon>Bacteria</taxon>
        <taxon>Bacillati</taxon>
        <taxon>Bacillota</taxon>
        <taxon>Bacilli</taxon>
        <taxon>Bacillales</taxon>
        <taxon>Paenibacillaceae</taxon>
        <taxon>Paenibacillus</taxon>
    </lineage>
</organism>
<dbReference type="Proteomes" id="UP001220509">
    <property type="component" value="Chromosome"/>
</dbReference>
<keyword evidence="2" id="KW-1133">Transmembrane helix</keyword>
<dbReference type="Pfam" id="PF08666">
    <property type="entry name" value="SAF"/>
    <property type="match status" value="1"/>
</dbReference>
<reference evidence="4 5" key="1">
    <citation type="submission" date="2023-02" db="EMBL/GenBank/DDBJ databases">
        <title>Genome sequence of Paenibacillus kyungheensis KACC 18744.</title>
        <authorList>
            <person name="Kim S."/>
            <person name="Heo J."/>
            <person name="Kwon S.-W."/>
        </authorList>
    </citation>
    <scope>NUCLEOTIDE SEQUENCE [LARGE SCALE GENOMIC DNA]</scope>
    <source>
        <strain evidence="4 5">KACC 18744</strain>
    </source>
</reference>
<feature type="domain" description="SAF" evidence="3">
    <location>
        <begin position="63"/>
        <end position="123"/>
    </location>
</feature>
<dbReference type="InterPro" id="IPR013974">
    <property type="entry name" value="SAF"/>
</dbReference>
<sequence>MSKIRQRTKHLIYAGLCGAGVIGLCFAGYVIYSSIQFKHNQNELRARYEQQIRTLEEGTERVTVFVPAQEVTAGKEITKKDLIGIYLPKQSLPDHLLPTVNELVGKTTKINLTRNMPITTSMIYEEQPTTDDMRNRELNTILMPTDIKKGDTVDIRIQFPTGQDYIVLTKKKLNNLDYPTIWTTLKEDEMLALSSATVDALLHKASLYAVSYVEPQLQKEAIPTYPSNAEVLNLMKADPNIVGTAERYLLDNVRKQLELDLKALSDEQRLNIAQSAQSAAESAISTRQSYNQSSGVSSNTSNPNNDNNTSNNEQSSTDTSNSTNSESTIYKNNASEAFTSQ</sequence>
<feature type="compositionally biased region" description="Polar residues" evidence="1">
    <location>
        <begin position="286"/>
        <end position="296"/>
    </location>
</feature>
<evidence type="ECO:0000259" key="3">
    <source>
        <dbReference type="Pfam" id="PF08666"/>
    </source>
</evidence>
<protein>
    <submittedName>
        <fullName evidence="4">SAF domain-containing protein</fullName>
    </submittedName>
</protein>
<keyword evidence="2" id="KW-0472">Membrane</keyword>
<dbReference type="RefSeq" id="WP_273612647.1">
    <property type="nucleotide sequence ID" value="NZ_CP117416.1"/>
</dbReference>
<dbReference type="KEGG" id="pka:PQ456_12890"/>
<name>A0AAX3LWG6_9BACL</name>
<feature type="compositionally biased region" description="Polar residues" evidence="1">
    <location>
        <begin position="329"/>
        <end position="341"/>
    </location>
</feature>
<evidence type="ECO:0000256" key="2">
    <source>
        <dbReference type="SAM" id="Phobius"/>
    </source>
</evidence>
<dbReference type="EMBL" id="CP117416">
    <property type="protein sequence ID" value="WCT54100.1"/>
    <property type="molecule type" value="Genomic_DNA"/>
</dbReference>
<feature type="transmembrane region" description="Helical" evidence="2">
    <location>
        <begin position="12"/>
        <end position="32"/>
    </location>
</feature>